<evidence type="ECO:0000313" key="1">
    <source>
        <dbReference type="EMBL" id="OEL24707.1"/>
    </source>
</evidence>
<protein>
    <submittedName>
        <fullName evidence="1">Uncharacterized protein</fullName>
    </submittedName>
</protein>
<dbReference type="AlphaFoldDB" id="A0A1E5VHX0"/>
<organism evidence="1 2">
    <name type="scientific">Dichanthelium oligosanthes</name>
    <dbReference type="NCBI Taxonomy" id="888268"/>
    <lineage>
        <taxon>Eukaryota</taxon>
        <taxon>Viridiplantae</taxon>
        <taxon>Streptophyta</taxon>
        <taxon>Embryophyta</taxon>
        <taxon>Tracheophyta</taxon>
        <taxon>Spermatophyta</taxon>
        <taxon>Magnoliopsida</taxon>
        <taxon>Liliopsida</taxon>
        <taxon>Poales</taxon>
        <taxon>Poaceae</taxon>
        <taxon>PACMAD clade</taxon>
        <taxon>Panicoideae</taxon>
        <taxon>Panicodae</taxon>
        <taxon>Paniceae</taxon>
        <taxon>Dichantheliinae</taxon>
        <taxon>Dichanthelium</taxon>
    </lineage>
</organism>
<accession>A0A1E5VHX0</accession>
<sequence>MQSKDLQIVLGDSPTGISFAQEAEVLRGDGKAGHLKNLFPFSIFSLVDGYLHDSALHTNAHNWYPYHIAPQNQMEPTTPVAIHTSAHVLSGYDRENLNSQGILRIDTRDQHNGLQSNYAQRSQNNVFPPVDFGSEQPLLLNPSQTAENGVYIDKGQSSHEATGILGGPTHLVATHLPNAIVPWPWNSQMHQNNFLVHPKKLGDFVDPQGGVNVPALSSHNGHSFNVNCQLPQNVEAAVHAVGSKETTGMSKLEQDSGTQSMQNTHNFQPVATRDDNTHLVAFSHSVEMTGHAAAQKTFKSKLTNFVKDQLKRTWHSGQGHLTRELYKVIAQEVVEKLICSEENILDTSQETKNYLRRYKEKNHQTDKELNVLSLDCVLCRSIVTGTMSNLLTDMEMSACVLPGSKRLKRLIYLRSEVLGFVTLALG</sequence>
<dbReference type="Proteomes" id="UP000095767">
    <property type="component" value="Unassembled WGS sequence"/>
</dbReference>
<reference evidence="1 2" key="1">
    <citation type="submission" date="2016-09" db="EMBL/GenBank/DDBJ databases">
        <title>The draft genome of Dichanthelium oligosanthes: A C3 panicoid grass species.</title>
        <authorList>
            <person name="Studer A.J."/>
            <person name="Schnable J.C."/>
            <person name="Brutnell T.P."/>
        </authorList>
    </citation>
    <scope>NUCLEOTIDE SEQUENCE [LARGE SCALE GENOMIC DNA]</scope>
    <source>
        <strain evidence="2">cv. Kellogg 1175</strain>
        <tissue evidence="1">Leaf</tissue>
    </source>
</reference>
<evidence type="ECO:0000313" key="2">
    <source>
        <dbReference type="Proteomes" id="UP000095767"/>
    </source>
</evidence>
<name>A0A1E5VHX0_9POAL</name>
<keyword evidence="2" id="KW-1185">Reference proteome</keyword>
<proteinExistence type="predicted"/>
<dbReference type="OrthoDB" id="641065at2759"/>
<gene>
    <name evidence="1" type="ORF">BAE44_0014274</name>
</gene>
<comment type="caution">
    <text evidence="1">The sequence shown here is derived from an EMBL/GenBank/DDBJ whole genome shotgun (WGS) entry which is preliminary data.</text>
</comment>
<dbReference type="STRING" id="888268.A0A1E5VHX0"/>
<dbReference type="EMBL" id="LWDX02039089">
    <property type="protein sequence ID" value="OEL24707.1"/>
    <property type="molecule type" value="Genomic_DNA"/>
</dbReference>